<name>A0A6J5LN47_9CAUD</name>
<sequence>MLLSHNAKVRMAKVLLVVLALLLIAASFIPTIK</sequence>
<evidence type="ECO:0000313" key="1">
    <source>
        <dbReference type="EMBL" id="CAB4134457.1"/>
    </source>
</evidence>
<dbReference type="EMBL" id="LR796284">
    <property type="protein sequence ID" value="CAB4134457.1"/>
    <property type="molecule type" value="Genomic_DNA"/>
</dbReference>
<reference evidence="1" key="1">
    <citation type="submission" date="2020-04" db="EMBL/GenBank/DDBJ databases">
        <authorList>
            <person name="Chiriac C."/>
            <person name="Salcher M."/>
            <person name="Ghai R."/>
            <person name="Kavagutti S V."/>
        </authorList>
    </citation>
    <scope>NUCLEOTIDE SEQUENCE</scope>
</reference>
<gene>
    <name evidence="1" type="ORF">UFOVP273_76</name>
</gene>
<organism evidence="1">
    <name type="scientific">uncultured Caudovirales phage</name>
    <dbReference type="NCBI Taxonomy" id="2100421"/>
    <lineage>
        <taxon>Viruses</taxon>
        <taxon>Duplodnaviria</taxon>
        <taxon>Heunggongvirae</taxon>
        <taxon>Uroviricota</taxon>
        <taxon>Caudoviricetes</taxon>
        <taxon>Peduoviridae</taxon>
        <taxon>Maltschvirus</taxon>
        <taxon>Maltschvirus maltsch</taxon>
    </lineage>
</organism>
<protein>
    <submittedName>
        <fullName evidence="1">Uncharacterized protein</fullName>
    </submittedName>
</protein>
<proteinExistence type="predicted"/>
<accession>A0A6J5LN47</accession>